<protein>
    <submittedName>
        <fullName evidence="2">Rod-binding protein</fullName>
    </submittedName>
</protein>
<dbReference type="Pfam" id="PF10135">
    <property type="entry name" value="Rod-binding"/>
    <property type="match status" value="1"/>
</dbReference>
<dbReference type="RefSeq" id="WP_368846478.1">
    <property type="nucleotide sequence ID" value="NZ_CP194411.1"/>
</dbReference>
<gene>
    <name evidence="2" type="ORF">QCO44_03735</name>
</gene>
<dbReference type="Proteomes" id="UP001559623">
    <property type="component" value="Unassembled WGS sequence"/>
</dbReference>
<organism evidence="2 3">
    <name type="scientific">Selenomonas sputigena</name>
    <dbReference type="NCBI Taxonomy" id="69823"/>
    <lineage>
        <taxon>Bacteria</taxon>
        <taxon>Bacillati</taxon>
        <taxon>Bacillota</taxon>
        <taxon>Negativicutes</taxon>
        <taxon>Selenomonadales</taxon>
        <taxon>Selenomonadaceae</taxon>
        <taxon>Selenomonas</taxon>
    </lineage>
</organism>
<proteinExistence type="predicted"/>
<reference evidence="2 3" key="1">
    <citation type="submission" date="2023-04" db="EMBL/GenBank/DDBJ databases">
        <title>Genome Sequence of Selenomonas sputigena ATCC 33150.</title>
        <authorList>
            <person name="Miller D.P."/>
            <person name="Anvari S."/>
            <person name="Polson S.W."/>
            <person name="Macdonald M."/>
            <person name="Mcdowell J.V."/>
        </authorList>
    </citation>
    <scope>NUCLEOTIDE SEQUENCE [LARGE SCALE GENOMIC DNA]</scope>
    <source>
        <strain evidence="2 3">ATCC 33150</strain>
    </source>
</reference>
<evidence type="ECO:0000313" key="2">
    <source>
        <dbReference type="EMBL" id="MEX5284754.1"/>
    </source>
</evidence>
<dbReference type="InterPro" id="IPR019301">
    <property type="entry name" value="Flagellar_prot_FlgJ_N"/>
</dbReference>
<sequence>MQVFDALHADALSAAQRPTNSSMEQNWEKAESAKFNETLKEAQKSLAAKKGQGALSPEAEALVDKKLQEACRGFEAMFLDIMYRQMRQTVPKDGLFGHDNTDDILESMRDTAMMNSAAEAGGIGLAKTLYEQLKREQNSIPAK</sequence>
<keyword evidence="3" id="KW-1185">Reference proteome</keyword>
<evidence type="ECO:0000259" key="1">
    <source>
        <dbReference type="Pfam" id="PF10135"/>
    </source>
</evidence>
<feature type="domain" description="Flagellar protein FlgJ N-terminal" evidence="1">
    <location>
        <begin position="85"/>
        <end position="132"/>
    </location>
</feature>
<name>A0ABV3X3I5_9FIRM</name>
<comment type="caution">
    <text evidence="2">The sequence shown here is derived from an EMBL/GenBank/DDBJ whole genome shotgun (WGS) entry which is preliminary data.</text>
</comment>
<accession>A0ABV3X3I5</accession>
<evidence type="ECO:0000313" key="3">
    <source>
        <dbReference type="Proteomes" id="UP001559623"/>
    </source>
</evidence>
<dbReference type="EMBL" id="JARVLH010000002">
    <property type="protein sequence ID" value="MEX5284754.1"/>
    <property type="molecule type" value="Genomic_DNA"/>
</dbReference>